<evidence type="ECO:0000313" key="2">
    <source>
        <dbReference type="Proteomes" id="UP000290439"/>
    </source>
</evidence>
<reference evidence="1 2" key="1">
    <citation type="submission" date="2019-02" db="EMBL/GenBank/DDBJ databases">
        <authorList>
            <consortium name="Pathogen Informatics"/>
        </authorList>
    </citation>
    <scope>NUCLEOTIDE SEQUENCE [LARGE SCALE GENOMIC DNA]</scope>
    <source>
        <strain evidence="1 2">3012STDY6756504</strain>
    </source>
</reference>
<dbReference type="Proteomes" id="UP000290439">
    <property type="component" value="Chromosome"/>
</dbReference>
<evidence type="ECO:0000313" key="1">
    <source>
        <dbReference type="EMBL" id="VFA99804.1"/>
    </source>
</evidence>
<proteinExistence type="predicted"/>
<organism evidence="1 2">
    <name type="scientific">Nocardia cyriacigeorgica</name>
    <dbReference type="NCBI Taxonomy" id="135487"/>
    <lineage>
        <taxon>Bacteria</taxon>
        <taxon>Bacillati</taxon>
        <taxon>Actinomycetota</taxon>
        <taxon>Actinomycetes</taxon>
        <taxon>Mycobacteriales</taxon>
        <taxon>Nocardiaceae</taxon>
        <taxon>Nocardia</taxon>
    </lineage>
</organism>
<name>A0A4U8W5H5_9NOCA</name>
<accession>A0A4U8W5H5</accession>
<dbReference type="AlphaFoldDB" id="A0A4U8W5H5"/>
<protein>
    <submittedName>
        <fullName evidence="1">Uncharacterized protein</fullName>
    </submittedName>
</protein>
<dbReference type="EMBL" id="LR215973">
    <property type="protein sequence ID" value="VFA99804.1"/>
    <property type="molecule type" value="Genomic_DNA"/>
</dbReference>
<gene>
    <name evidence="1" type="ORF">NCTC10797_03592</name>
</gene>
<sequence length="67" mass="7542">MSYATDGVWIWSRAAAYYLDNHGIAPEEDFLAHILRCNYSAPVPDQDAINSAIEDLKQHFSASQNRS</sequence>